<name>A0AAD6LXB8_9ROSI</name>
<dbReference type="AlphaFoldDB" id="A0AAD6LXB8"/>
<keyword evidence="3" id="KW-1185">Reference proteome</keyword>
<protein>
    <submittedName>
        <fullName evidence="2">Uncharacterized protein</fullName>
    </submittedName>
</protein>
<dbReference type="EMBL" id="JAQIZT010000013">
    <property type="protein sequence ID" value="KAJ6974806.1"/>
    <property type="molecule type" value="Genomic_DNA"/>
</dbReference>
<gene>
    <name evidence="2" type="ORF">NC653_030826</name>
</gene>
<keyword evidence="1" id="KW-0732">Signal</keyword>
<organism evidence="2 3">
    <name type="scientific">Populus alba x Populus x berolinensis</name>
    <dbReference type="NCBI Taxonomy" id="444605"/>
    <lineage>
        <taxon>Eukaryota</taxon>
        <taxon>Viridiplantae</taxon>
        <taxon>Streptophyta</taxon>
        <taxon>Embryophyta</taxon>
        <taxon>Tracheophyta</taxon>
        <taxon>Spermatophyta</taxon>
        <taxon>Magnoliopsida</taxon>
        <taxon>eudicotyledons</taxon>
        <taxon>Gunneridae</taxon>
        <taxon>Pentapetalae</taxon>
        <taxon>rosids</taxon>
        <taxon>fabids</taxon>
        <taxon>Malpighiales</taxon>
        <taxon>Salicaceae</taxon>
        <taxon>Saliceae</taxon>
        <taxon>Populus</taxon>
    </lineage>
</organism>
<evidence type="ECO:0000313" key="2">
    <source>
        <dbReference type="EMBL" id="KAJ6974806.1"/>
    </source>
</evidence>
<dbReference type="Proteomes" id="UP001164929">
    <property type="component" value="Chromosome 13"/>
</dbReference>
<proteinExistence type="predicted"/>
<feature type="signal peptide" evidence="1">
    <location>
        <begin position="1"/>
        <end position="23"/>
    </location>
</feature>
<comment type="caution">
    <text evidence="2">The sequence shown here is derived from an EMBL/GenBank/DDBJ whole genome shotgun (WGS) entry which is preliminary data.</text>
</comment>
<evidence type="ECO:0000313" key="3">
    <source>
        <dbReference type="Proteomes" id="UP001164929"/>
    </source>
</evidence>
<feature type="chain" id="PRO_5041951066" evidence="1">
    <location>
        <begin position="24"/>
        <end position="50"/>
    </location>
</feature>
<sequence>MTRVSLSNVLLLWGWLAQTKTHSRPIRLFPQLNVQHSAFHLDGLKRRHLF</sequence>
<accession>A0AAD6LXB8</accession>
<reference evidence="2" key="1">
    <citation type="journal article" date="2023" name="Mol. Ecol. Resour.">
        <title>Chromosome-level genome assembly of a triploid poplar Populus alba 'Berolinensis'.</title>
        <authorList>
            <person name="Chen S."/>
            <person name="Yu Y."/>
            <person name="Wang X."/>
            <person name="Wang S."/>
            <person name="Zhang T."/>
            <person name="Zhou Y."/>
            <person name="He R."/>
            <person name="Meng N."/>
            <person name="Wang Y."/>
            <person name="Liu W."/>
            <person name="Liu Z."/>
            <person name="Liu J."/>
            <person name="Guo Q."/>
            <person name="Huang H."/>
            <person name="Sederoff R.R."/>
            <person name="Wang G."/>
            <person name="Qu G."/>
            <person name="Chen S."/>
        </authorList>
    </citation>
    <scope>NUCLEOTIDE SEQUENCE</scope>
    <source>
        <strain evidence="2">SC-2020</strain>
    </source>
</reference>
<evidence type="ECO:0000256" key="1">
    <source>
        <dbReference type="SAM" id="SignalP"/>
    </source>
</evidence>